<feature type="transmembrane region" description="Helical" evidence="1">
    <location>
        <begin position="21"/>
        <end position="46"/>
    </location>
</feature>
<sequence length="170" mass="19505">MVKHSQLFLDGLFHPKKLAGYRMLSIGKVIQYVFILTTLVTIFYYIQYITGVSNENSFDIEGFTQYVKEIQWLLYPFALFILFLTTTTIFLIQISIFALVGTGLLKVMKKRGEYRHMWRSSALAITWPALLSILFPFLPIHNLIGTLLGILVTILLLIIAATKYPKLPVK</sequence>
<dbReference type="InterPro" id="IPR009574">
    <property type="entry name" value="DUF1189"/>
</dbReference>
<comment type="caution">
    <text evidence="2">The sequence shown here is derived from an EMBL/GenBank/DDBJ whole genome shotgun (WGS) entry which is preliminary data.</text>
</comment>
<organism evidence="2 3">
    <name type="scientific">Ureibacillus manganicus DSM 26584</name>
    <dbReference type="NCBI Taxonomy" id="1384049"/>
    <lineage>
        <taxon>Bacteria</taxon>
        <taxon>Bacillati</taxon>
        <taxon>Bacillota</taxon>
        <taxon>Bacilli</taxon>
        <taxon>Bacillales</taxon>
        <taxon>Caryophanaceae</taxon>
        <taxon>Ureibacillus</taxon>
    </lineage>
</organism>
<keyword evidence="3" id="KW-1185">Reference proteome</keyword>
<dbReference type="AlphaFoldDB" id="A0A0A3I0Y2"/>
<dbReference type="STRING" id="1384049.CD29_10630"/>
<evidence type="ECO:0000256" key="1">
    <source>
        <dbReference type="SAM" id="Phobius"/>
    </source>
</evidence>
<dbReference type="Pfam" id="PF06691">
    <property type="entry name" value="DUF1189"/>
    <property type="match status" value="1"/>
</dbReference>
<dbReference type="RefSeq" id="WP_036186212.1">
    <property type="nucleotide sequence ID" value="NZ_AVDA01000011.1"/>
</dbReference>
<gene>
    <name evidence="2" type="ORF">CD29_10630</name>
</gene>
<proteinExistence type="predicted"/>
<feature type="transmembrane region" description="Helical" evidence="1">
    <location>
        <begin position="117"/>
        <end position="137"/>
    </location>
</feature>
<dbReference type="OrthoDB" id="1903376at2"/>
<evidence type="ECO:0000313" key="3">
    <source>
        <dbReference type="Proteomes" id="UP000030416"/>
    </source>
</evidence>
<evidence type="ECO:0000313" key="2">
    <source>
        <dbReference type="EMBL" id="KGR78496.1"/>
    </source>
</evidence>
<keyword evidence="1" id="KW-0472">Membrane</keyword>
<dbReference type="Proteomes" id="UP000030416">
    <property type="component" value="Unassembled WGS sequence"/>
</dbReference>
<dbReference type="EMBL" id="JPVN01000011">
    <property type="protein sequence ID" value="KGR78496.1"/>
    <property type="molecule type" value="Genomic_DNA"/>
</dbReference>
<accession>A0A0A3I0Y2</accession>
<reference evidence="2 3" key="1">
    <citation type="submission" date="2014-02" db="EMBL/GenBank/DDBJ databases">
        <title>Draft genome sequence of Lysinibacillus manganicus DSM 26584T.</title>
        <authorList>
            <person name="Zhang F."/>
            <person name="Wang G."/>
            <person name="Zhang L."/>
        </authorList>
    </citation>
    <scope>NUCLEOTIDE SEQUENCE [LARGE SCALE GENOMIC DNA]</scope>
    <source>
        <strain evidence="2 3">DSM 26584</strain>
    </source>
</reference>
<protein>
    <submittedName>
        <fullName evidence="2">4-hydroxy-3-methylbut-2-en-1-yl diphosphate synthase</fullName>
    </submittedName>
</protein>
<keyword evidence="1" id="KW-1133">Transmembrane helix</keyword>
<feature type="transmembrane region" description="Helical" evidence="1">
    <location>
        <begin position="72"/>
        <end position="105"/>
    </location>
</feature>
<dbReference type="eggNOG" id="ENOG50324M7">
    <property type="taxonomic scope" value="Bacteria"/>
</dbReference>
<feature type="transmembrane region" description="Helical" evidence="1">
    <location>
        <begin position="143"/>
        <end position="162"/>
    </location>
</feature>
<keyword evidence="1" id="KW-0812">Transmembrane</keyword>
<name>A0A0A3I0Y2_9BACL</name>